<evidence type="ECO:0000256" key="6">
    <source>
        <dbReference type="ARBA" id="ARBA00022787"/>
    </source>
</evidence>
<evidence type="ECO:0000313" key="13">
    <source>
        <dbReference type="EMBL" id="KAK4546556.1"/>
    </source>
</evidence>
<dbReference type="GO" id="GO:0061504">
    <property type="term" value="P:cyclic threonylcarbamoyladenosine biosynthetic process"/>
    <property type="evidence" value="ECO:0007669"/>
    <property type="project" value="TreeGrafter"/>
</dbReference>
<keyword evidence="5" id="KW-0547">Nucleotide-binding</keyword>
<comment type="function">
    <text evidence="11">Catalyzes the ATP-dependent dehydration of threonylcarbamoyladenosine at position 37 (t(6)A37) to form cyclic t(6)A37 (ct(6)A37) in tRNAs that read codons beginning with adenine.</text>
</comment>
<organism evidence="13 14">
    <name type="scientific">Oleoguttula mirabilis</name>
    <dbReference type="NCBI Taxonomy" id="1507867"/>
    <lineage>
        <taxon>Eukaryota</taxon>
        <taxon>Fungi</taxon>
        <taxon>Dikarya</taxon>
        <taxon>Ascomycota</taxon>
        <taxon>Pezizomycotina</taxon>
        <taxon>Dothideomycetes</taxon>
        <taxon>Dothideomycetidae</taxon>
        <taxon>Mycosphaerellales</taxon>
        <taxon>Teratosphaeriaceae</taxon>
        <taxon>Oleoguttula</taxon>
    </lineage>
</organism>
<evidence type="ECO:0000256" key="5">
    <source>
        <dbReference type="ARBA" id="ARBA00022741"/>
    </source>
</evidence>
<dbReference type="PANTHER" id="PTHR43267">
    <property type="entry name" value="TRNA THREONYLCARBAMOYLADENOSINE DEHYDRATASE"/>
    <property type="match status" value="1"/>
</dbReference>
<evidence type="ECO:0000256" key="7">
    <source>
        <dbReference type="ARBA" id="ARBA00022840"/>
    </source>
</evidence>
<dbReference type="InterPro" id="IPR045886">
    <property type="entry name" value="ThiF/MoeB/HesA"/>
</dbReference>
<dbReference type="FunFam" id="3.40.50.720:FF:000125">
    <property type="entry name" value="tRNA threonylcarbamoyladenosine dehydratase 2-like"/>
    <property type="match status" value="1"/>
</dbReference>
<evidence type="ECO:0000256" key="8">
    <source>
        <dbReference type="ARBA" id="ARBA00022989"/>
    </source>
</evidence>
<evidence type="ECO:0000256" key="2">
    <source>
        <dbReference type="ARBA" id="ARBA00009919"/>
    </source>
</evidence>
<evidence type="ECO:0000256" key="1">
    <source>
        <dbReference type="ARBA" id="ARBA00004374"/>
    </source>
</evidence>
<dbReference type="Pfam" id="PF00899">
    <property type="entry name" value="ThiF"/>
    <property type="match status" value="1"/>
</dbReference>
<protein>
    <recommendedName>
        <fullName evidence="12">THIF-type NAD/FAD binding fold domain-containing protein</fullName>
    </recommendedName>
</protein>
<dbReference type="GO" id="GO:0005524">
    <property type="term" value="F:ATP binding"/>
    <property type="evidence" value="ECO:0007669"/>
    <property type="project" value="UniProtKB-KW"/>
</dbReference>
<evidence type="ECO:0000256" key="11">
    <source>
        <dbReference type="ARBA" id="ARBA00060084"/>
    </source>
</evidence>
<proteinExistence type="inferred from homology"/>
<evidence type="ECO:0000256" key="3">
    <source>
        <dbReference type="ARBA" id="ARBA00022598"/>
    </source>
</evidence>
<dbReference type="InterPro" id="IPR035985">
    <property type="entry name" value="Ubiquitin-activating_enz"/>
</dbReference>
<keyword evidence="8" id="KW-1133">Transmembrane helix</keyword>
<comment type="subcellular location">
    <subcellularLocation>
        <location evidence="1">Mitochondrion outer membrane</location>
        <topology evidence="1">Multi-pass membrane protein</topology>
    </subcellularLocation>
</comment>
<dbReference type="InterPro" id="IPR000594">
    <property type="entry name" value="ThiF_NAD_FAD-bd"/>
</dbReference>
<reference evidence="13 14" key="1">
    <citation type="submission" date="2021-11" db="EMBL/GenBank/DDBJ databases">
        <title>Black yeast isolated from Biological Soil Crust.</title>
        <authorList>
            <person name="Kurbessoian T."/>
        </authorList>
    </citation>
    <scope>NUCLEOTIDE SEQUENCE [LARGE SCALE GENOMIC DNA]</scope>
    <source>
        <strain evidence="13 14">CCFEE 5522</strain>
    </source>
</reference>
<dbReference type="Gene3D" id="3.40.50.720">
    <property type="entry name" value="NAD(P)-binding Rossmann-like Domain"/>
    <property type="match status" value="1"/>
</dbReference>
<keyword evidence="4" id="KW-0812">Transmembrane</keyword>
<keyword evidence="10" id="KW-0472">Membrane</keyword>
<evidence type="ECO:0000256" key="9">
    <source>
        <dbReference type="ARBA" id="ARBA00023128"/>
    </source>
</evidence>
<keyword evidence="6" id="KW-1000">Mitochondrion outer membrane</keyword>
<evidence type="ECO:0000259" key="12">
    <source>
        <dbReference type="Pfam" id="PF00899"/>
    </source>
</evidence>
<name>A0AAV9JPT6_9PEZI</name>
<comment type="caution">
    <text evidence="13">The sequence shown here is derived from an EMBL/GenBank/DDBJ whole genome shotgun (WGS) entry which is preliminary data.</text>
</comment>
<dbReference type="PANTHER" id="PTHR43267:SF2">
    <property type="entry name" value="TRNA THREONYLCARBAMOYLADENOSINE DEHYDRATASE 1-RELATED"/>
    <property type="match status" value="1"/>
</dbReference>
<accession>A0AAV9JPT6</accession>
<keyword evidence="14" id="KW-1185">Reference proteome</keyword>
<feature type="domain" description="THIF-type NAD/FAD binding fold" evidence="12">
    <location>
        <begin position="112"/>
        <end position="392"/>
    </location>
</feature>
<dbReference type="GO" id="GO:0061503">
    <property type="term" value="F:tRNA threonylcarbamoyladenosine dehydratase"/>
    <property type="evidence" value="ECO:0007669"/>
    <property type="project" value="TreeGrafter"/>
</dbReference>
<dbReference type="Proteomes" id="UP001324427">
    <property type="component" value="Unassembled WGS sequence"/>
</dbReference>
<dbReference type="GO" id="GO:0008641">
    <property type="term" value="F:ubiquitin-like modifier activating enzyme activity"/>
    <property type="evidence" value="ECO:0007669"/>
    <property type="project" value="InterPro"/>
</dbReference>
<keyword evidence="3" id="KW-0436">Ligase</keyword>
<evidence type="ECO:0000256" key="10">
    <source>
        <dbReference type="ARBA" id="ARBA00023136"/>
    </source>
</evidence>
<keyword evidence="9" id="KW-0496">Mitochondrion</keyword>
<dbReference type="EMBL" id="JAVFHQ010000014">
    <property type="protein sequence ID" value="KAK4546556.1"/>
    <property type="molecule type" value="Genomic_DNA"/>
</dbReference>
<comment type="similarity">
    <text evidence="2">Belongs to the HesA/MoeB/ThiF family.</text>
</comment>
<keyword evidence="7" id="KW-0067">ATP-binding</keyword>
<evidence type="ECO:0000256" key="4">
    <source>
        <dbReference type="ARBA" id="ARBA00022692"/>
    </source>
</evidence>
<dbReference type="SUPFAM" id="SSF69572">
    <property type="entry name" value="Activating enzymes of the ubiquitin-like proteins"/>
    <property type="match status" value="1"/>
</dbReference>
<dbReference type="CDD" id="cd00755">
    <property type="entry name" value="YgdL_like"/>
    <property type="match status" value="1"/>
</dbReference>
<evidence type="ECO:0000313" key="14">
    <source>
        <dbReference type="Proteomes" id="UP001324427"/>
    </source>
</evidence>
<dbReference type="AlphaFoldDB" id="A0AAV9JPT6"/>
<gene>
    <name evidence="13" type="ORF">LTR36_001773</name>
</gene>
<dbReference type="GO" id="GO:0005741">
    <property type="term" value="C:mitochondrial outer membrane"/>
    <property type="evidence" value="ECO:0007669"/>
    <property type="project" value="UniProtKB-SubCell"/>
</dbReference>
<sequence>MSSWSSWVAERSSEIASSHRVQLGLTAAISLGIGVSTVIGLQNASRWYSVYDLKESIPDLEAPHDVEAINEFGGAVPEETAERKDDERSAALARRARLGDYDEGLILEQLARNRVFLTDEGLAKLRKAFVIVVGCGGVGSHATAALARSGCGRLRLIDFDQVTLSSLNRHAVATLADVGTPKVICLQKRLQQITPWTQFECRNQLFGEKSAEAQLSPWQLDGQRPDYVIDAIDNIESKVALLHYCHKNGLPVISSMGAGCKSDPTRVFIGDISASTDDPLSRSTRRKLRMRGVKDGVPVVFSSEKTAPGKAQLLPLPEDEYAKGSVGELGVLPDFRVRILPVLGTMPAVFGLCVANHVMLDITGYPHDYLASKARDKMYDGILGQLQSIEERTAKHHGYDSVGIRMPVTVDDVGYLVEEVWHGRSAISGLASRLALIRWRKPEGDFVDMSTPGQKADKLQLDELVCMTKDEMLKHEKEVLRAGRAPEEVYDKTVVELVERRWREERGFRIQR</sequence>